<evidence type="ECO:0000256" key="1">
    <source>
        <dbReference type="SAM" id="MobiDB-lite"/>
    </source>
</evidence>
<protein>
    <submittedName>
        <fullName evidence="2">Unannotated protein</fullName>
    </submittedName>
</protein>
<evidence type="ECO:0000313" key="2">
    <source>
        <dbReference type="EMBL" id="CAB5032109.1"/>
    </source>
</evidence>
<proteinExistence type="predicted"/>
<sequence>MGALLASSVATVKAMLRGAADSLLDLTIAPGFSRIGWGARKALGLLGPINVDLGGRTCVVTGANSGLGLEASRQLAALGADVVMVGRNPERLEQARASVEGSARSGASITTEVIDLSSLESVRAGAARLLASKPQIDVLVNNAGVLLDSRQASVDGIELTLATNVLGPFLLTELLIPALAAAALERRPARIINVSSGGMYSEAVKLDELQSERSKWSGSAVYARTKRMQVMLTEYWAGQLADQGIVVHAMHPGWADTPGVESSLPTFHKIVGKALRTPAEGADTITWLAAAEAPNRSSGGFWQDRAERPLNRRPGTASKAGDDRLLADDLRDLAASA</sequence>
<dbReference type="Pfam" id="PF00106">
    <property type="entry name" value="adh_short"/>
    <property type="match status" value="1"/>
</dbReference>
<organism evidence="2">
    <name type="scientific">freshwater metagenome</name>
    <dbReference type="NCBI Taxonomy" id="449393"/>
    <lineage>
        <taxon>unclassified sequences</taxon>
        <taxon>metagenomes</taxon>
        <taxon>ecological metagenomes</taxon>
    </lineage>
</organism>
<dbReference type="InterPro" id="IPR036291">
    <property type="entry name" value="NAD(P)-bd_dom_sf"/>
</dbReference>
<dbReference type="PANTHER" id="PTHR44656">
    <property type="entry name" value="DEHYDROGENASE/REDUCTASE SDR FAMILY MEMBER 12"/>
    <property type="match status" value="1"/>
</dbReference>
<dbReference type="PRINTS" id="PR00081">
    <property type="entry name" value="GDHRDH"/>
</dbReference>
<gene>
    <name evidence="2" type="ORF">UFOPK4175_00438</name>
</gene>
<feature type="region of interest" description="Disordered" evidence="1">
    <location>
        <begin position="295"/>
        <end position="323"/>
    </location>
</feature>
<accession>A0A6J7RTG7</accession>
<reference evidence="2" key="1">
    <citation type="submission" date="2020-05" db="EMBL/GenBank/DDBJ databases">
        <authorList>
            <person name="Chiriac C."/>
            <person name="Salcher M."/>
            <person name="Ghai R."/>
            <person name="Kavagutti S V."/>
        </authorList>
    </citation>
    <scope>NUCLEOTIDE SEQUENCE</scope>
</reference>
<dbReference type="PANTHER" id="PTHR44656:SF7">
    <property type="entry name" value="DEHYDROGENASE_REDUCTASE SDR FAMILY MEMBER 12"/>
    <property type="match status" value="1"/>
</dbReference>
<dbReference type="Gene3D" id="3.40.50.720">
    <property type="entry name" value="NAD(P)-binding Rossmann-like Domain"/>
    <property type="match status" value="1"/>
</dbReference>
<dbReference type="EMBL" id="CAFBPX010000056">
    <property type="protein sequence ID" value="CAB5032109.1"/>
    <property type="molecule type" value="Genomic_DNA"/>
</dbReference>
<name>A0A6J7RTG7_9ZZZZ</name>
<dbReference type="InterPro" id="IPR052992">
    <property type="entry name" value="SDR_member_12"/>
</dbReference>
<dbReference type="AlphaFoldDB" id="A0A6J7RTG7"/>
<dbReference type="SUPFAM" id="SSF51735">
    <property type="entry name" value="NAD(P)-binding Rossmann-fold domains"/>
    <property type="match status" value="1"/>
</dbReference>
<dbReference type="InterPro" id="IPR002347">
    <property type="entry name" value="SDR_fam"/>
</dbReference>